<dbReference type="Gene3D" id="2.10.25.10">
    <property type="entry name" value="Laminin"/>
    <property type="match status" value="1"/>
</dbReference>
<dbReference type="InterPro" id="IPR018097">
    <property type="entry name" value="EGF_Ca-bd_CS"/>
</dbReference>
<dbReference type="PROSITE" id="PS00022">
    <property type="entry name" value="EGF_1"/>
    <property type="match status" value="1"/>
</dbReference>
<dbReference type="Proteomes" id="UP000596742">
    <property type="component" value="Unassembled WGS sequence"/>
</dbReference>
<dbReference type="PANTHER" id="PTHR12916:SF4">
    <property type="entry name" value="UNINFLATABLE, ISOFORM C"/>
    <property type="match status" value="1"/>
</dbReference>
<accession>A0A8B6BIZ9</accession>
<dbReference type="PROSITE" id="PS01187">
    <property type="entry name" value="EGF_CA"/>
    <property type="match status" value="1"/>
</dbReference>
<evidence type="ECO:0000256" key="4">
    <source>
        <dbReference type="ARBA" id="ARBA00023157"/>
    </source>
</evidence>
<evidence type="ECO:0000259" key="7">
    <source>
        <dbReference type="PROSITE" id="PS50026"/>
    </source>
</evidence>
<dbReference type="InterPro" id="IPR000436">
    <property type="entry name" value="Sushi_SCR_CCP_dom"/>
</dbReference>
<dbReference type="PROSITE" id="PS00010">
    <property type="entry name" value="ASX_HYDROXYL"/>
    <property type="match status" value="1"/>
</dbReference>
<dbReference type="InterPro" id="IPR000742">
    <property type="entry name" value="EGF"/>
</dbReference>
<evidence type="ECO:0008006" key="11">
    <source>
        <dbReference type="Google" id="ProtNLM"/>
    </source>
</evidence>
<dbReference type="AlphaFoldDB" id="A0A8B6BIZ9"/>
<dbReference type="GO" id="GO:0005509">
    <property type="term" value="F:calcium ion binding"/>
    <property type="evidence" value="ECO:0007669"/>
    <property type="project" value="InterPro"/>
</dbReference>
<dbReference type="GO" id="GO:0007219">
    <property type="term" value="P:Notch signaling pathway"/>
    <property type="evidence" value="ECO:0007669"/>
    <property type="project" value="TreeGrafter"/>
</dbReference>
<sequence length="224" mass="24494">MSASTPACEDINECLSTPCQNEATCHNEVNAYSCTCMPGYQGTNCESEIPCTTPGSVLHAQCKCLWISCWSDCYIYIVLWLCSYSGGFVVDAVKWDHPGEELYARKLYQYRSVSNAVLICEVDPSWRGIIPVVSSKYSVLTCEVGPSWRGIIPLCSIIKCTAPGMNEFTITSSNTDVVPSTEVTYTCEFGYQLPAGDLGTRICQLGGTWPAISRGVNLPFNSIV</sequence>
<organism evidence="9 10">
    <name type="scientific">Mytilus galloprovincialis</name>
    <name type="common">Mediterranean mussel</name>
    <dbReference type="NCBI Taxonomy" id="29158"/>
    <lineage>
        <taxon>Eukaryota</taxon>
        <taxon>Metazoa</taxon>
        <taxon>Spiralia</taxon>
        <taxon>Lophotrochozoa</taxon>
        <taxon>Mollusca</taxon>
        <taxon>Bivalvia</taxon>
        <taxon>Autobranchia</taxon>
        <taxon>Pteriomorphia</taxon>
        <taxon>Mytilida</taxon>
        <taxon>Mytiloidea</taxon>
        <taxon>Mytilidae</taxon>
        <taxon>Mytilinae</taxon>
        <taxon>Mytilus</taxon>
    </lineage>
</organism>
<name>A0A8B6BIZ9_MYTGA</name>
<dbReference type="SMART" id="SM00181">
    <property type="entry name" value="EGF"/>
    <property type="match status" value="1"/>
</dbReference>
<dbReference type="PROSITE" id="PS01186">
    <property type="entry name" value="EGF_2"/>
    <property type="match status" value="1"/>
</dbReference>
<protein>
    <recommendedName>
        <fullName evidence="11">Sushi domain-containing protein</fullName>
    </recommendedName>
</protein>
<proteinExistence type="predicted"/>
<gene>
    <name evidence="9" type="ORF">MGAL_10B017641</name>
</gene>
<reference evidence="9" key="1">
    <citation type="submission" date="2018-11" db="EMBL/GenBank/DDBJ databases">
        <authorList>
            <person name="Alioto T."/>
            <person name="Alioto T."/>
        </authorList>
    </citation>
    <scope>NUCLEOTIDE SEQUENCE</scope>
</reference>
<evidence type="ECO:0000259" key="8">
    <source>
        <dbReference type="PROSITE" id="PS50923"/>
    </source>
</evidence>
<dbReference type="OrthoDB" id="430340at2759"/>
<evidence type="ECO:0000256" key="3">
    <source>
        <dbReference type="ARBA" id="ARBA00022737"/>
    </source>
</evidence>
<feature type="disulfide bond" evidence="5">
    <location>
        <begin position="36"/>
        <end position="45"/>
    </location>
</feature>
<evidence type="ECO:0000313" key="9">
    <source>
        <dbReference type="EMBL" id="VDH91536.1"/>
    </source>
</evidence>
<dbReference type="SUPFAM" id="SSF57196">
    <property type="entry name" value="EGF/Laminin"/>
    <property type="match status" value="1"/>
</dbReference>
<dbReference type="FunFam" id="2.10.25.10:FF:000575">
    <property type="entry name" value="Crumbs, isoform C"/>
    <property type="match status" value="1"/>
</dbReference>
<dbReference type="InterPro" id="IPR000152">
    <property type="entry name" value="EGF-type_Asp/Asn_hydroxyl_site"/>
</dbReference>
<dbReference type="PROSITE" id="PS50923">
    <property type="entry name" value="SUSHI"/>
    <property type="match status" value="1"/>
</dbReference>
<dbReference type="Pfam" id="PF12661">
    <property type="entry name" value="hEGF"/>
    <property type="match status" value="1"/>
</dbReference>
<comment type="caution">
    <text evidence="5">Lacks conserved residue(s) required for the propagation of feature annotation.</text>
</comment>
<dbReference type="CDD" id="cd00054">
    <property type="entry name" value="EGF_CA"/>
    <property type="match status" value="1"/>
</dbReference>
<evidence type="ECO:0000313" key="10">
    <source>
        <dbReference type="Proteomes" id="UP000596742"/>
    </source>
</evidence>
<keyword evidence="4 5" id="KW-1015">Disulfide bond</keyword>
<dbReference type="Pfam" id="PF00084">
    <property type="entry name" value="Sushi"/>
    <property type="match status" value="1"/>
</dbReference>
<dbReference type="InterPro" id="IPR013032">
    <property type="entry name" value="EGF-like_CS"/>
</dbReference>
<dbReference type="SMART" id="SM00179">
    <property type="entry name" value="EGF_CA"/>
    <property type="match status" value="1"/>
</dbReference>
<dbReference type="PRINTS" id="PR00010">
    <property type="entry name" value="EGFBLOOD"/>
</dbReference>
<keyword evidence="10" id="KW-1185">Reference proteome</keyword>
<dbReference type="InterPro" id="IPR035976">
    <property type="entry name" value="Sushi/SCR/CCP_sf"/>
</dbReference>
<comment type="caution">
    <text evidence="9">The sequence shown here is derived from an EMBL/GenBank/DDBJ whole genome shotgun (WGS) entry which is preliminary data.</text>
</comment>
<keyword evidence="6" id="KW-0768">Sushi</keyword>
<evidence type="ECO:0000256" key="1">
    <source>
        <dbReference type="ARBA" id="ARBA00022536"/>
    </source>
</evidence>
<evidence type="ECO:0000256" key="5">
    <source>
        <dbReference type="PROSITE-ProRule" id="PRU00076"/>
    </source>
</evidence>
<keyword evidence="1 5" id="KW-0245">EGF-like domain</keyword>
<dbReference type="EMBL" id="UYJE01000243">
    <property type="protein sequence ID" value="VDH91536.1"/>
    <property type="molecule type" value="Genomic_DNA"/>
</dbReference>
<dbReference type="InterPro" id="IPR001881">
    <property type="entry name" value="EGF-like_Ca-bd_dom"/>
</dbReference>
<dbReference type="PROSITE" id="PS50026">
    <property type="entry name" value="EGF_3"/>
    <property type="match status" value="1"/>
</dbReference>
<evidence type="ECO:0000256" key="6">
    <source>
        <dbReference type="PROSITE-ProRule" id="PRU00302"/>
    </source>
</evidence>
<dbReference type="GO" id="GO:0005112">
    <property type="term" value="F:Notch binding"/>
    <property type="evidence" value="ECO:0007669"/>
    <property type="project" value="TreeGrafter"/>
</dbReference>
<keyword evidence="3" id="KW-0677">Repeat</keyword>
<feature type="disulfide bond" evidence="6">
    <location>
        <begin position="160"/>
        <end position="203"/>
    </location>
</feature>
<feature type="domain" description="Sushi" evidence="8">
    <location>
        <begin position="158"/>
        <end position="223"/>
    </location>
</feature>
<dbReference type="PANTHER" id="PTHR12916">
    <property type="entry name" value="CYTOCHROME C OXIDASE POLYPEPTIDE VIC-2"/>
    <property type="match status" value="1"/>
</dbReference>
<keyword evidence="2" id="KW-0732">Signal</keyword>
<evidence type="ECO:0000256" key="2">
    <source>
        <dbReference type="ARBA" id="ARBA00022729"/>
    </source>
</evidence>
<feature type="domain" description="EGF-like" evidence="7">
    <location>
        <begin position="10"/>
        <end position="46"/>
    </location>
</feature>
<dbReference type="SUPFAM" id="SSF57535">
    <property type="entry name" value="Complement control module/SCR domain"/>
    <property type="match status" value="1"/>
</dbReference>
<dbReference type="Gene3D" id="2.10.70.10">
    <property type="entry name" value="Complement Module, domain 1"/>
    <property type="match status" value="1"/>
</dbReference>